<keyword evidence="2" id="KW-1185">Reference proteome</keyword>
<gene>
    <name evidence="1" type="ORF">GJ700_03320</name>
</gene>
<evidence type="ECO:0000313" key="1">
    <source>
        <dbReference type="EMBL" id="MRV70747.1"/>
    </source>
</evidence>
<proteinExistence type="predicted"/>
<reference evidence="1 2" key="1">
    <citation type="submission" date="2019-11" db="EMBL/GenBank/DDBJ databases">
        <title>Novel species isolated from a subtropical stream in China.</title>
        <authorList>
            <person name="Lu H."/>
        </authorList>
    </citation>
    <scope>NUCLEOTIDE SEQUENCE [LARGE SCALE GENOMIC DNA]</scope>
    <source>
        <strain evidence="1 2">FT92W</strain>
    </source>
</reference>
<dbReference type="InterPro" id="IPR011972">
    <property type="entry name" value="CHP02285"/>
</dbReference>
<protein>
    <submittedName>
        <fullName evidence="1">TIGR02285 family protein</fullName>
    </submittedName>
</protein>
<dbReference type="NCBIfam" id="TIGR02285">
    <property type="entry name" value="TIGR02285 family protein"/>
    <property type="match status" value="1"/>
</dbReference>
<dbReference type="EMBL" id="WKJJ01000002">
    <property type="protein sequence ID" value="MRV70747.1"/>
    <property type="molecule type" value="Genomic_DNA"/>
</dbReference>
<organism evidence="1 2">
    <name type="scientific">Pseudoduganella rivuli</name>
    <dbReference type="NCBI Taxonomy" id="2666085"/>
    <lineage>
        <taxon>Bacteria</taxon>
        <taxon>Pseudomonadati</taxon>
        <taxon>Pseudomonadota</taxon>
        <taxon>Betaproteobacteria</taxon>
        <taxon>Burkholderiales</taxon>
        <taxon>Oxalobacteraceae</taxon>
        <taxon>Telluria group</taxon>
        <taxon>Pseudoduganella</taxon>
    </lineage>
</organism>
<evidence type="ECO:0000313" key="2">
    <source>
        <dbReference type="Proteomes" id="UP000446768"/>
    </source>
</evidence>
<sequence length="352" mass="38565">MRLSCATRCAAPCPPPCSPHWPPRPRPDFHAASNAALLPPLRSSNGIQCKSLTQQESAMDQPARWKQAILCAGWLCCAPSAMAAQEITWYLYDLPPLVITDGPHKGTGFMELALHQQLIPALPDYKHKVVVAPIQRIALMLKSDPQACNPGLIRNAEREQFMTFSTPTLAALPAGMFIRRGDAARVAPYVNAKGKIVLDKLLTDNKFNLGIDSARSYGGPVDAVLKPYRDKPQLFSPSIPDASRNLTQMVIAKRIDGMLGQPFEVPYYLGGRTVDDVKALAFYALEEQADVVLNHVACANSEQGQAVIHKLNAVLAKPGMREALAAHYAAWLDDDARRLADAMRRHTFAVKP</sequence>
<accession>A0A7X2IJK4</accession>
<dbReference type="Proteomes" id="UP000446768">
    <property type="component" value="Unassembled WGS sequence"/>
</dbReference>
<comment type="caution">
    <text evidence="1">The sequence shown here is derived from an EMBL/GenBank/DDBJ whole genome shotgun (WGS) entry which is preliminary data.</text>
</comment>
<dbReference type="AlphaFoldDB" id="A0A7X2IJK4"/>
<name>A0A7X2IJK4_9BURK</name>
<dbReference type="SUPFAM" id="SSF53850">
    <property type="entry name" value="Periplasmic binding protein-like II"/>
    <property type="match status" value="1"/>
</dbReference>